<dbReference type="InterPro" id="IPR011055">
    <property type="entry name" value="Dup_hybrid_motif"/>
</dbReference>
<dbReference type="OrthoDB" id="9810477at2"/>
<dbReference type="CDD" id="cd12797">
    <property type="entry name" value="M23_peptidase"/>
    <property type="match status" value="1"/>
</dbReference>
<dbReference type="Proteomes" id="UP000051682">
    <property type="component" value="Unassembled WGS sequence"/>
</dbReference>
<evidence type="ECO:0000313" key="2">
    <source>
        <dbReference type="EMBL" id="KQK25528.1"/>
    </source>
</evidence>
<dbReference type="Gene3D" id="2.70.70.10">
    <property type="entry name" value="Glucose Permease (Domain IIA)"/>
    <property type="match status" value="1"/>
</dbReference>
<feature type="domain" description="M23ase beta-sheet core" evidence="1">
    <location>
        <begin position="193"/>
        <end position="290"/>
    </location>
</feature>
<reference evidence="2 3" key="1">
    <citation type="submission" date="2015-10" db="EMBL/GenBank/DDBJ databases">
        <title>Chryseobacterium aquaticum genome.</title>
        <authorList>
            <person name="Newman J.D."/>
            <person name="Ferguson M.B."/>
            <person name="Miller J.R."/>
        </authorList>
    </citation>
    <scope>NUCLEOTIDE SEQUENCE [LARGE SCALE GENOMIC DNA]</scope>
    <source>
        <strain evidence="2 3">KCTC 12483</strain>
    </source>
</reference>
<dbReference type="AlphaFoldDB" id="A0A0Q3HRY8"/>
<organism evidence="2 3">
    <name type="scientific">Chryseobacterium aquaticum</name>
    <dbReference type="NCBI Taxonomy" id="452084"/>
    <lineage>
        <taxon>Bacteria</taxon>
        <taxon>Pseudomonadati</taxon>
        <taxon>Bacteroidota</taxon>
        <taxon>Flavobacteriia</taxon>
        <taxon>Flavobacteriales</taxon>
        <taxon>Weeksellaceae</taxon>
        <taxon>Chryseobacterium group</taxon>
        <taxon>Chryseobacterium</taxon>
    </lineage>
</organism>
<evidence type="ECO:0000313" key="3">
    <source>
        <dbReference type="Proteomes" id="UP000051682"/>
    </source>
</evidence>
<dbReference type="Pfam" id="PF01551">
    <property type="entry name" value="Peptidase_M23"/>
    <property type="match status" value="1"/>
</dbReference>
<accession>A0A0Q3HRY8</accession>
<protein>
    <recommendedName>
        <fullName evidence="1">M23ase beta-sheet core domain-containing protein</fullName>
    </recommendedName>
</protein>
<dbReference type="InterPro" id="IPR016047">
    <property type="entry name" value="M23ase_b-sheet_dom"/>
</dbReference>
<dbReference type="EMBL" id="LLYZ01000005">
    <property type="protein sequence ID" value="KQK25528.1"/>
    <property type="molecule type" value="Genomic_DNA"/>
</dbReference>
<dbReference type="Gene3D" id="2.30.30.40">
    <property type="entry name" value="SH3 Domains"/>
    <property type="match status" value="1"/>
</dbReference>
<dbReference type="InterPro" id="IPR050570">
    <property type="entry name" value="Cell_wall_metabolism_enzyme"/>
</dbReference>
<dbReference type="PANTHER" id="PTHR21666">
    <property type="entry name" value="PEPTIDASE-RELATED"/>
    <property type="match status" value="1"/>
</dbReference>
<name>A0A0Q3HRY8_9FLAO</name>
<dbReference type="RefSeq" id="WP_056014045.1">
    <property type="nucleotide sequence ID" value="NZ_LLYZ01000005.1"/>
</dbReference>
<evidence type="ECO:0000259" key="1">
    <source>
        <dbReference type="Pfam" id="PF01551"/>
    </source>
</evidence>
<proteinExistence type="predicted"/>
<dbReference type="GO" id="GO:0004222">
    <property type="term" value="F:metalloendopeptidase activity"/>
    <property type="evidence" value="ECO:0007669"/>
    <property type="project" value="TreeGrafter"/>
</dbReference>
<gene>
    <name evidence="2" type="ORF">AR438_07915</name>
</gene>
<comment type="caution">
    <text evidence="2">The sequence shown here is derived from an EMBL/GenBank/DDBJ whole genome shotgun (WGS) entry which is preliminary data.</text>
</comment>
<dbReference type="STRING" id="452084.AR438_07915"/>
<dbReference type="SUPFAM" id="SSF51261">
    <property type="entry name" value="Duplicated hybrid motif"/>
    <property type="match status" value="1"/>
</dbReference>
<keyword evidence="3" id="KW-1185">Reference proteome</keyword>
<dbReference type="PANTHER" id="PTHR21666:SF268">
    <property type="entry name" value="PEPTIDASE M23 DOMAIN-CONTAINING PROTEIN"/>
    <property type="match status" value="1"/>
</dbReference>
<sequence length="370" mass="40980">MKSFKSLLLLIMLFFLVVSCDGLKTAKNIFETSERVKYERSFKGSDSLMNQWKTNYSLARNSRLTIEDGFSADVLSDSISLYAFGYGVELKKGDLLIIEIVRDYSEPKIFVDVIAEISTGDVSQSNLIKDNRFTKLIENSGLHKVIIQPEIKCNGNFKLRIYTQPSLGFPVAGKGNRDVQSFWGASRDGGNRNHEGVDIFAAKGTPVVAVANGFVTRTGNQGLGGKQVWLRDSSSGNAYYYAHLDSILTESGKQVRINDTLGYVGNTGNAAGGSPHLHFGIYTSSGAVDPYPYIRKRDVPKVMNVINQTNRIETTIKAKSKIYSGLGEKYEVIQKIDTKTKAKILAVSGKWVHIKTFDGNEGFILKERLD</sequence>
<dbReference type="PROSITE" id="PS51257">
    <property type="entry name" value="PROKAR_LIPOPROTEIN"/>
    <property type="match status" value="1"/>
</dbReference>